<protein>
    <submittedName>
        <fullName evidence="7">Putative membrane protein</fullName>
    </submittedName>
</protein>
<evidence type="ECO:0000256" key="3">
    <source>
        <dbReference type="ARBA" id="ARBA00022475"/>
    </source>
</evidence>
<dbReference type="Proteomes" id="UP000033566">
    <property type="component" value="Chromosome"/>
</dbReference>
<dbReference type="Pfam" id="PF04226">
    <property type="entry name" value="Transgly_assoc"/>
    <property type="match status" value="1"/>
</dbReference>
<dbReference type="HOGENOM" id="CLU_160040_0_0_11"/>
<evidence type="ECO:0000256" key="5">
    <source>
        <dbReference type="ARBA" id="ARBA00022989"/>
    </source>
</evidence>
<name>A0A0F6TCL5_9CORY</name>
<reference evidence="7 8" key="1">
    <citation type="journal article" date="2015" name="Genome Announc.">
        <title>Complete Genome Sequence of Corynebacterium camporealensis DSM 44610, Isolated from the Milk of a Manchega Sheep with Subclinical Mastitis.</title>
        <authorList>
            <person name="Ruckert C."/>
            <person name="Albersmeier A."/>
            <person name="Winkler A."/>
            <person name="Tauch A."/>
        </authorList>
    </citation>
    <scope>NUCLEOTIDE SEQUENCE [LARGE SCALE GENOMIC DNA]</scope>
    <source>
        <strain evidence="7 8">DSM 44610</strain>
    </source>
</reference>
<organism evidence="7 8">
    <name type="scientific">Corynebacterium camporealensis</name>
    <dbReference type="NCBI Taxonomy" id="161896"/>
    <lineage>
        <taxon>Bacteria</taxon>
        <taxon>Bacillati</taxon>
        <taxon>Actinomycetota</taxon>
        <taxon>Actinomycetes</taxon>
        <taxon>Mycobacteriales</taxon>
        <taxon>Corynebacteriaceae</taxon>
        <taxon>Corynebacterium</taxon>
    </lineage>
</organism>
<evidence type="ECO:0000313" key="7">
    <source>
        <dbReference type="EMBL" id="AKE40161.1"/>
    </source>
</evidence>
<dbReference type="RefSeq" id="WP_035107464.1">
    <property type="nucleotide sequence ID" value="NZ_CP011311.1"/>
</dbReference>
<accession>A0A0F6TCL5</accession>
<evidence type="ECO:0000256" key="2">
    <source>
        <dbReference type="ARBA" id="ARBA00011006"/>
    </source>
</evidence>
<dbReference type="STRING" id="161896.UL81_11145"/>
<evidence type="ECO:0000313" key="8">
    <source>
        <dbReference type="Proteomes" id="UP000033566"/>
    </source>
</evidence>
<comment type="similarity">
    <text evidence="2">Belongs to the UPF0410 family.</text>
</comment>
<keyword evidence="3" id="KW-1003">Cell membrane</keyword>
<proteinExistence type="inferred from homology"/>
<gene>
    <name evidence="7" type="ORF">UL81_11145</name>
</gene>
<evidence type="ECO:0000256" key="4">
    <source>
        <dbReference type="ARBA" id="ARBA00022692"/>
    </source>
</evidence>
<keyword evidence="6" id="KW-0472">Membrane</keyword>
<dbReference type="AlphaFoldDB" id="A0A0F6TCL5"/>
<keyword evidence="5" id="KW-1133">Transmembrane helix</keyword>
<dbReference type="PANTHER" id="PTHR33884:SF3">
    <property type="entry name" value="UPF0410 PROTEIN YMGE"/>
    <property type="match status" value="1"/>
</dbReference>
<dbReference type="InterPro" id="IPR007341">
    <property type="entry name" value="Transgly_assoc"/>
</dbReference>
<evidence type="ECO:0000256" key="1">
    <source>
        <dbReference type="ARBA" id="ARBA00004651"/>
    </source>
</evidence>
<dbReference type="EMBL" id="CP011311">
    <property type="protein sequence ID" value="AKE40161.1"/>
    <property type="molecule type" value="Genomic_DNA"/>
</dbReference>
<keyword evidence="4" id="KW-0812">Transmembrane</keyword>
<dbReference type="GO" id="GO:0005886">
    <property type="term" value="C:plasma membrane"/>
    <property type="evidence" value="ECO:0007669"/>
    <property type="project" value="UniProtKB-SubCell"/>
</dbReference>
<dbReference type="OrthoDB" id="5245115at2"/>
<dbReference type="PANTHER" id="PTHR33884">
    <property type="entry name" value="UPF0410 PROTEIN YMGE"/>
    <property type="match status" value="1"/>
</dbReference>
<sequence length="91" mass="9352">MTLGLGIFGTIVIGLLAGWIAKRFFNRHQGLVTNLIVGVLGGFIGGAILRAFGVDTSGGNWIFALLAATAGAVILLPLVEAVTGKSESKKN</sequence>
<evidence type="ECO:0000256" key="6">
    <source>
        <dbReference type="ARBA" id="ARBA00023136"/>
    </source>
</evidence>
<comment type="subcellular location">
    <subcellularLocation>
        <location evidence="1">Cell membrane</location>
        <topology evidence="1">Multi-pass membrane protein</topology>
    </subcellularLocation>
</comment>
<dbReference type="PATRIC" id="fig|161896.4.peg.2175"/>
<keyword evidence="8" id="KW-1185">Reference proteome</keyword>
<dbReference type="KEGG" id="ccj:UL81_11145"/>